<evidence type="ECO:0000256" key="3">
    <source>
        <dbReference type="ARBA" id="ARBA00023143"/>
    </source>
</evidence>
<dbReference type="Pfam" id="PF12945">
    <property type="entry name" value="PilZNR"/>
    <property type="match status" value="1"/>
</dbReference>
<dbReference type="Gene3D" id="2.30.110.10">
    <property type="entry name" value="Electron Transport, Fmn-binding Protein, Chain A"/>
    <property type="match status" value="1"/>
</dbReference>
<comment type="caution">
    <text evidence="7">The sequence shown here is derived from an EMBL/GenBank/DDBJ whole genome shotgun (WGS) entry which is preliminary data.</text>
</comment>
<feature type="domain" description="PilZ" evidence="4">
    <location>
        <begin position="113"/>
        <end position="203"/>
    </location>
</feature>
<reference evidence="7 9" key="1">
    <citation type="submission" date="2019-07" db="EMBL/GenBank/DDBJ databases">
        <title>Genomes of sea-ice associated Colwellia species.</title>
        <authorList>
            <person name="Bowman J.P."/>
        </authorList>
    </citation>
    <scope>NUCLEOTIDE SEQUENCE [LARGE SCALE GENOMIC DNA]</scope>
    <source>
        <strain evidence="6 8">ACAM 607</strain>
        <strain evidence="7 9">IC036</strain>
    </source>
</reference>
<dbReference type="Proteomes" id="UP000321525">
    <property type="component" value="Unassembled WGS sequence"/>
</dbReference>
<proteinExistence type="predicted"/>
<dbReference type="Pfam" id="PF07238">
    <property type="entry name" value="PilZ"/>
    <property type="match status" value="1"/>
</dbReference>
<sequence length="218" mass="24052">MIRDDVTKSLSMLTPGSPIIVEVSIPASKKLKFKSVFVGFLPKHFMLIQLPDLNRHAELVGNLNQGVACTVRSIVEKHEGAVVAFVSSIERTITVPAKMIVLNIPQQVAVRPLRKETRIDTQLNIEASVNNSIFKGIMVNLSLEGCLLSVKKEGKVVINKDDTITFAITDKALSDITSIKGTVCNVKSSLTIDYFGVKFEDESYDVIKNLLMKVMFSN</sequence>
<accession>A0A5C6QRN0</accession>
<dbReference type="Proteomes" id="UP000321917">
    <property type="component" value="Unassembled WGS sequence"/>
</dbReference>
<keyword evidence="8" id="KW-1185">Reference proteome</keyword>
<keyword evidence="7" id="KW-0966">Cell projection</keyword>
<protein>
    <submittedName>
        <fullName evidence="7">Flagellar brake protein</fullName>
    </submittedName>
</protein>
<dbReference type="Gene3D" id="2.40.10.220">
    <property type="entry name" value="predicted glycosyltransferase like domains"/>
    <property type="match status" value="1"/>
</dbReference>
<evidence type="ECO:0000313" key="8">
    <source>
        <dbReference type="Proteomes" id="UP000321525"/>
    </source>
</evidence>
<dbReference type="GO" id="GO:0035438">
    <property type="term" value="F:cyclic-di-GMP binding"/>
    <property type="evidence" value="ECO:0007669"/>
    <property type="project" value="InterPro"/>
</dbReference>
<keyword evidence="2" id="KW-0547">Nucleotide-binding</keyword>
<dbReference type="EMBL" id="VOLR01000002">
    <property type="protein sequence ID" value="TWX62618.1"/>
    <property type="molecule type" value="Genomic_DNA"/>
</dbReference>
<evidence type="ECO:0000259" key="5">
    <source>
        <dbReference type="Pfam" id="PF12945"/>
    </source>
</evidence>
<evidence type="ECO:0000313" key="7">
    <source>
        <dbReference type="EMBL" id="TWX71529.1"/>
    </source>
</evidence>
<organism evidence="7 9">
    <name type="scientific">Colwellia hornerae</name>
    <dbReference type="NCBI Taxonomy" id="89402"/>
    <lineage>
        <taxon>Bacteria</taxon>
        <taxon>Pseudomonadati</taxon>
        <taxon>Pseudomonadota</taxon>
        <taxon>Gammaproteobacteria</taxon>
        <taxon>Alteromonadales</taxon>
        <taxon>Colwelliaceae</taxon>
        <taxon>Colwellia</taxon>
    </lineage>
</organism>
<dbReference type="AlphaFoldDB" id="A0A5C6QRN0"/>
<feature type="domain" description="Type III secretion system flagellar brake protein YcgR PilZN" evidence="5">
    <location>
        <begin position="15"/>
        <end position="105"/>
    </location>
</feature>
<dbReference type="RefSeq" id="WP_146797208.1">
    <property type="nucleotide sequence ID" value="NZ_VOLP01000003.1"/>
</dbReference>
<dbReference type="SUPFAM" id="SSF141371">
    <property type="entry name" value="PilZ domain-like"/>
    <property type="match status" value="2"/>
</dbReference>
<evidence type="ECO:0000259" key="4">
    <source>
        <dbReference type="Pfam" id="PF07238"/>
    </source>
</evidence>
<keyword evidence="3" id="KW-0975">Bacterial flagellum</keyword>
<dbReference type="OrthoDB" id="6262602at2"/>
<keyword evidence="7" id="KW-0969">Cilium</keyword>
<dbReference type="InterPro" id="IPR009875">
    <property type="entry name" value="PilZ_domain"/>
</dbReference>
<keyword evidence="1" id="KW-0973">c-di-GMP</keyword>
<evidence type="ECO:0000313" key="9">
    <source>
        <dbReference type="Proteomes" id="UP000321917"/>
    </source>
</evidence>
<dbReference type="EMBL" id="VOLQ01000002">
    <property type="protein sequence ID" value="TWX71529.1"/>
    <property type="molecule type" value="Genomic_DNA"/>
</dbReference>
<dbReference type="InterPro" id="IPR009926">
    <property type="entry name" value="T3SS_YcgR_PilZN"/>
</dbReference>
<name>A0A5C6QRN0_9GAMM</name>
<evidence type="ECO:0000256" key="2">
    <source>
        <dbReference type="ARBA" id="ARBA00022741"/>
    </source>
</evidence>
<dbReference type="InterPro" id="IPR012349">
    <property type="entry name" value="Split_barrel_FMN-bd"/>
</dbReference>
<evidence type="ECO:0000256" key="1">
    <source>
        <dbReference type="ARBA" id="ARBA00022636"/>
    </source>
</evidence>
<keyword evidence="7" id="KW-0282">Flagellum</keyword>
<gene>
    <name evidence="6" type="ORF">ESZ26_01950</name>
    <name evidence="7" type="ORF">ESZ27_01560</name>
</gene>
<evidence type="ECO:0000313" key="6">
    <source>
        <dbReference type="EMBL" id="TWX62618.1"/>
    </source>
</evidence>